<protein>
    <submittedName>
        <fullName evidence="1">Uncharacterized protein</fullName>
    </submittedName>
</protein>
<dbReference type="RefSeq" id="YP_009262053.1">
    <property type="nucleotide sequence ID" value="NC_030522.1"/>
</dbReference>
<dbReference type="EMBL" id="KT380883">
    <property type="protein sequence ID" value="AMX22128.1"/>
    <property type="molecule type" value="Genomic_DNA"/>
</dbReference>
<geneLocation type="mitochondrion" evidence="1"/>
<keyword evidence="1" id="KW-0496">Mitochondrion</keyword>
<organism evidence="1">
    <name type="scientific">Chrysoporthe austroafricana</name>
    <dbReference type="NCBI Taxonomy" id="354353"/>
    <lineage>
        <taxon>Eukaryota</taxon>
        <taxon>Fungi</taxon>
        <taxon>Dikarya</taxon>
        <taxon>Ascomycota</taxon>
        <taxon>Pezizomycotina</taxon>
        <taxon>Sordariomycetes</taxon>
        <taxon>Sordariomycetidae</taxon>
        <taxon>Diaporthales</taxon>
        <taxon>Cryphonectriaceae</taxon>
        <taxon>Cryphonectria-Endothia species complex</taxon>
        <taxon>Chrysoporthe</taxon>
    </lineage>
</organism>
<sequence>MINEITQIDLNDIERNVELFNINKFILFLIDGDSEMCLLNSDRNRFFFRKLDVKSFDILLNNLRDQFLKYNKNSLFILRSSNYIHVKKLFTGIEGFQTNVGRGGSQKSHILSPLDFRLSAYLMAMFNFNYTYINNLNAFNYLGKERYLLYFDK</sequence>
<dbReference type="AlphaFoldDB" id="A0A191MX49"/>
<dbReference type="GeneID" id="31078102"/>
<accession>A0A191MX49</accession>
<gene>
    <name evidence="1" type="primary">orf153</name>
</gene>
<evidence type="ECO:0000313" key="1">
    <source>
        <dbReference type="EMBL" id="AMX22128.1"/>
    </source>
</evidence>
<name>A0A191MX49_9PEZI</name>
<proteinExistence type="predicted"/>
<reference evidence="1" key="1">
    <citation type="journal article" date="2016" name="PLoS ONE">
        <title>Intron Derived Size Polymorphism in the Mitochondrial Genomes of Closely Related Chrysoporthe Species.</title>
        <authorList>
            <person name="Kanzi A.M."/>
            <person name="Wingfield B.D."/>
            <person name="Steenkamp E.T."/>
            <person name="Naidoo S."/>
            <person name="van der Merwe N.A."/>
        </authorList>
    </citation>
    <scope>NUCLEOTIDE SEQUENCE</scope>
</reference>